<organism evidence="2 3">
    <name type="scientific">Peribacillus asahii</name>
    <dbReference type="NCBI Taxonomy" id="228899"/>
    <lineage>
        <taxon>Bacteria</taxon>
        <taxon>Bacillati</taxon>
        <taxon>Bacillota</taxon>
        <taxon>Bacilli</taxon>
        <taxon>Bacillales</taxon>
        <taxon>Bacillaceae</taxon>
        <taxon>Peribacillus</taxon>
    </lineage>
</organism>
<keyword evidence="3" id="KW-1185">Reference proteome</keyword>
<dbReference type="Pfam" id="PF01476">
    <property type="entry name" value="LysM"/>
    <property type="match status" value="1"/>
</dbReference>
<dbReference type="RefSeq" id="WP_119117846.1">
    <property type="nucleotide sequence ID" value="NZ_QWVS01000026.1"/>
</dbReference>
<dbReference type="InterPro" id="IPR036779">
    <property type="entry name" value="LysM_dom_sf"/>
</dbReference>
<protein>
    <submittedName>
        <fullName evidence="2">DUF1906 domain-containing protein</fullName>
    </submittedName>
</protein>
<dbReference type="SMART" id="SM00257">
    <property type="entry name" value="LysM"/>
    <property type="match status" value="1"/>
</dbReference>
<accession>A0A398B9G6</accession>
<dbReference type="SUPFAM" id="SSF51445">
    <property type="entry name" value="(Trans)glycosidases"/>
    <property type="match status" value="1"/>
</dbReference>
<dbReference type="InterPro" id="IPR018392">
    <property type="entry name" value="LysM"/>
</dbReference>
<evidence type="ECO:0000313" key="3">
    <source>
        <dbReference type="Proteomes" id="UP000266016"/>
    </source>
</evidence>
<dbReference type="CDD" id="cd00118">
    <property type="entry name" value="LysM"/>
    <property type="match status" value="1"/>
</dbReference>
<dbReference type="EMBL" id="QWVS01000026">
    <property type="protein sequence ID" value="RID84346.1"/>
    <property type="molecule type" value="Genomic_DNA"/>
</dbReference>
<comment type="caution">
    <text evidence="2">The sequence shown here is derived from an EMBL/GenBank/DDBJ whole genome shotgun (WGS) entry which is preliminary data.</text>
</comment>
<dbReference type="SUPFAM" id="SSF54106">
    <property type="entry name" value="LysM domain"/>
    <property type="match status" value="1"/>
</dbReference>
<dbReference type="InterPro" id="IPR015020">
    <property type="entry name" value="Rv2525c-like_Glyco_Hydro-like"/>
</dbReference>
<dbReference type="InterPro" id="IPR017853">
    <property type="entry name" value="GH"/>
</dbReference>
<proteinExistence type="predicted"/>
<dbReference type="PROSITE" id="PS51782">
    <property type="entry name" value="LYSM"/>
    <property type="match status" value="1"/>
</dbReference>
<gene>
    <name evidence="2" type="ORF">D1953_14190</name>
</gene>
<dbReference type="Gene3D" id="3.10.350.10">
    <property type="entry name" value="LysM domain"/>
    <property type="match status" value="1"/>
</dbReference>
<dbReference type="AlphaFoldDB" id="A0A398B9G6"/>
<sequence>MIKGFDCATKLTLTTAKRLRSEGFEYVARYLGNSWKSFDKTEVTVIKEAGLKLISIFQKSANHAAYFTETQGIADAEEAMKYAAAVDQPRGTAIYFAVDFDSQSSHTKAIRIYFNAVRKTLKDYKLGVYGSYTTIQAVKGLVDYYWQTYAWSRGEVADFIHMHQYENDVKVAGVAIDRNTIKKSPGHWREGEKKETVVKLNQTEVTFIINTYTVKSGDTLSALAKKWGTTVKRLQELNEIKNVNLIKVGQIVKYESKAEAKSIN</sequence>
<dbReference type="Proteomes" id="UP000266016">
    <property type="component" value="Unassembled WGS sequence"/>
</dbReference>
<dbReference type="Pfam" id="PF08924">
    <property type="entry name" value="Rv2525c_GlyHyd-like"/>
    <property type="match status" value="1"/>
</dbReference>
<evidence type="ECO:0000313" key="2">
    <source>
        <dbReference type="EMBL" id="RID84346.1"/>
    </source>
</evidence>
<reference evidence="2 3" key="1">
    <citation type="submission" date="2018-08" db="EMBL/GenBank/DDBJ databases">
        <title>Bacillus jemisoniae sp. nov., Bacillus chryseoplanitiae sp. nov., Bacillus resnikiae sp. nov., and Bacillus frankliniae sp. nov., isolated from Viking spacecraft and associated surfaces.</title>
        <authorList>
            <person name="Seuylemezian A."/>
            <person name="Vaishampayan P."/>
        </authorList>
    </citation>
    <scope>NUCLEOTIDE SEQUENCE [LARGE SCALE GENOMIC DNA]</scope>
    <source>
        <strain evidence="2 3">MA001</strain>
    </source>
</reference>
<feature type="domain" description="LysM" evidence="1">
    <location>
        <begin position="210"/>
        <end position="254"/>
    </location>
</feature>
<dbReference type="Gene3D" id="3.20.20.80">
    <property type="entry name" value="Glycosidases"/>
    <property type="match status" value="1"/>
</dbReference>
<evidence type="ECO:0000259" key="1">
    <source>
        <dbReference type="PROSITE" id="PS51782"/>
    </source>
</evidence>
<name>A0A398B9G6_9BACI</name>